<evidence type="ECO:0000256" key="6">
    <source>
        <dbReference type="ARBA" id="ARBA00023136"/>
    </source>
</evidence>
<protein>
    <submittedName>
        <fullName evidence="8">Oligosaccharide flippase family protein</fullName>
    </submittedName>
</protein>
<feature type="transmembrane region" description="Helical" evidence="7">
    <location>
        <begin position="381"/>
        <end position="399"/>
    </location>
</feature>
<evidence type="ECO:0000313" key="8">
    <source>
        <dbReference type="EMBL" id="WAJ70695.1"/>
    </source>
</evidence>
<evidence type="ECO:0000256" key="5">
    <source>
        <dbReference type="ARBA" id="ARBA00022989"/>
    </source>
</evidence>
<evidence type="ECO:0000313" key="9">
    <source>
        <dbReference type="Proteomes" id="UP001163726"/>
    </source>
</evidence>
<sequence>MSTKLLVSSSLFSVYGNFAVRFLGIASTAIMARLLAPEDFGLIALAAVVYELFVSLGDLGTQKYILKQSKIDNDIYNTTFTFRFINLNLMAVLLVCLSGPIGNFYGAPVVTELLWVYAICLSIKSLQNIYFFGFMRDLNYKPVVNVNILVKILSVAINIGFAFYFQDYRAIIYGVLASVLLMVLRTYTMKLPVPKFRLQGLRENWNFSKWLILEVFVGYIRGKADIVIAGKFFDTSQVGFYEVGKSNGSMPMQEIYAPLSNIMLTALSKNKGSAPNNSNSDIEKGIIALALIISPIFVGVFLFMDVFVSLLLGDKWLVALPIFESFLTLAYFTCFAQLLANAFLANDLVKRFVFFNAFLTLLILVIMLVSVNYGVTIEEFSMIRAAFVPFALIINVLYIKRFVQIKQASIYLSLIGYLAISCLCALPQYMILSVYFELPRIFNLLITLMLALPAYYFVSRYMTHWIKNYHTEFSAALTLLDFIKDKLIAVKKKLV</sequence>
<feature type="transmembrane region" description="Helical" evidence="7">
    <location>
        <begin position="286"/>
        <end position="312"/>
    </location>
</feature>
<feature type="transmembrane region" description="Helical" evidence="7">
    <location>
        <begin position="144"/>
        <end position="164"/>
    </location>
</feature>
<feature type="transmembrane region" description="Helical" evidence="7">
    <location>
        <begin position="411"/>
        <end position="435"/>
    </location>
</feature>
<feature type="transmembrane region" description="Helical" evidence="7">
    <location>
        <begin position="352"/>
        <end position="375"/>
    </location>
</feature>
<feature type="transmembrane region" description="Helical" evidence="7">
    <location>
        <begin position="170"/>
        <end position="188"/>
    </location>
</feature>
<feature type="transmembrane region" description="Helical" evidence="7">
    <location>
        <begin position="441"/>
        <end position="458"/>
    </location>
</feature>
<dbReference type="RefSeq" id="WP_268075044.1">
    <property type="nucleotide sequence ID" value="NZ_CP109965.1"/>
</dbReference>
<keyword evidence="5 7" id="KW-1133">Transmembrane helix</keyword>
<keyword evidence="9" id="KW-1185">Reference proteome</keyword>
<organism evidence="8 9">
    <name type="scientific">Catenovulum adriaticum</name>
    <dbReference type="NCBI Taxonomy" id="2984846"/>
    <lineage>
        <taxon>Bacteria</taxon>
        <taxon>Pseudomonadati</taxon>
        <taxon>Pseudomonadota</taxon>
        <taxon>Gammaproteobacteria</taxon>
        <taxon>Alteromonadales</taxon>
        <taxon>Alteromonadaceae</taxon>
        <taxon>Catenovulum</taxon>
    </lineage>
</organism>
<evidence type="ECO:0000256" key="3">
    <source>
        <dbReference type="ARBA" id="ARBA00022475"/>
    </source>
</evidence>
<keyword evidence="3" id="KW-1003">Cell membrane</keyword>
<name>A0ABY7AN06_9ALTE</name>
<feature type="transmembrane region" description="Helical" evidence="7">
    <location>
        <begin position="318"/>
        <end position="340"/>
    </location>
</feature>
<dbReference type="InterPro" id="IPR050833">
    <property type="entry name" value="Poly_Biosynth_Transport"/>
</dbReference>
<evidence type="ECO:0000256" key="4">
    <source>
        <dbReference type="ARBA" id="ARBA00022692"/>
    </source>
</evidence>
<accession>A0ABY7AN06</accession>
<evidence type="ECO:0000256" key="1">
    <source>
        <dbReference type="ARBA" id="ARBA00004651"/>
    </source>
</evidence>
<feature type="transmembrane region" description="Helical" evidence="7">
    <location>
        <begin position="40"/>
        <end position="59"/>
    </location>
</feature>
<evidence type="ECO:0000256" key="2">
    <source>
        <dbReference type="ARBA" id="ARBA00007430"/>
    </source>
</evidence>
<comment type="subcellular location">
    <subcellularLocation>
        <location evidence="1">Cell membrane</location>
        <topology evidence="1">Multi-pass membrane protein</topology>
    </subcellularLocation>
</comment>
<evidence type="ECO:0000256" key="7">
    <source>
        <dbReference type="SAM" id="Phobius"/>
    </source>
</evidence>
<keyword evidence="4 7" id="KW-0812">Transmembrane</keyword>
<feature type="transmembrane region" description="Helical" evidence="7">
    <location>
        <begin position="12"/>
        <end position="34"/>
    </location>
</feature>
<proteinExistence type="inferred from homology"/>
<feature type="transmembrane region" description="Helical" evidence="7">
    <location>
        <begin position="113"/>
        <end position="132"/>
    </location>
</feature>
<feature type="transmembrane region" description="Helical" evidence="7">
    <location>
        <begin position="80"/>
        <end position="101"/>
    </location>
</feature>
<dbReference type="Proteomes" id="UP001163726">
    <property type="component" value="Chromosome"/>
</dbReference>
<reference evidence="8" key="1">
    <citation type="submission" date="2022-10" db="EMBL/GenBank/DDBJ databases">
        <title>Catenovulum adriacola sp. nov. isolated in the Harbour of Susak.</title>
        <authorList>
            <person name="Schoch T."/>
            <person name="Reich S.J."/>
            <person name="Stoeferle S."/>
            <person name="Flaiz M."/>
            <person name="Kazda M."/>
            <person name="Riedel C.U."/>
            <person name="Duerre P."/>
        </authorList>
    </citation>
    <scope>NUCLEOTIDE SEQUENCE</scope>
    <source>
        <strain evidence="8">TS8</strain>
    </source>
</reference>
<dbReference type="PANTHER" id="PTHR30250:SF10">
    <property type="entry name" value="LIPOPOLYSACCHARIDE BIOSYNTHESIS PROTEIN WZXC"/>
    <property type="match status" value="1"/>
</dbReference>
<dbReference type="PANTHER" id="PTHR30250">
    <property type="entry name" value="PST FAMILY PREDICTED COLANIC ACID TRANSPORTER"/>
    <property type="match status" value="1"/>
</dbReference>
<keyword evidence="6 7" id="KW-0472">Membrane</keyword>
<gene>
    <name evidence="8" type="ORF">OLW01_02450</name>
</gene>
<comment type="similarity">
    <text evidence="2">Belongs to the polysaccharide synthase family.</text>
</comment>
<dbReference type="EMBL" id="CP109965">
    <property type="protein sequence ID" value="WAJ70695.1"/>
    <property type="molecule type" value="Genomic_DNA"/>
</dbReference>
<dbReference type="Pfam" id="PF13440">
    <property type="entry name" value="Polysacc_synt_3"/>
    <property type="match status" value="1"/>
</dbReference>